<gene>
    <name evidence="1" type="ORF">WISP_83400</name>
</gene>
<evidence type="ECO:0000313" key="1">
    <source>
        <dbReference type="EMBL" id="KAJ7414568.1"/>
    </source>
</evidence>
<name>A0ABQ9D3V0_9PASS</name>
<dbReference type="EMBL" id="WHWB01034042">
    <property type="protein sequence ID" value="KAJ7414568.1"/>
    <property type="molecule type" value="Genomic_DNA"/>
</dbReference>
<dbReference type="InterPro" id="IPR013783">
    <property type="entry name" value="Ig-like_fold"/>
</dbReference>
<reference evidence="1" key="1">
    <citation type="submission" date="2019-10" db="EMBL/GenBank/DDBJ databases">
        <authorList>
            <person name="Soares A.E.R."/>
            <person name="Aleixo A."/>
            <person name="Schneider P."/>
            <person name="Miyaki C.Y."/>
            <person name="Schneider M.P."/>
            <person name="Mello C."/>
            <person name="Vasconcelos A.T.R."/>
        </authorList>
    </citation>
    <scope>NUCLEOTIDE SEQUENCE</scope>
    <source>
        <tissue evidence="1">Muscle</tissue>
    </source>
</reference>
<dbReference type="Proteomes" id="UP001145742">
    <property type="component" value="Unassembled WGS sequence"/>
</dbReference>
<accession>A0ABQ9D3V0</accession>
<comment type="caution">
    <text evidence="1">The sequence shown here is derived from an EMBL/GenBank/DDBJ whole genome shotgun (WGS) entry which is preliminary data.</text>
</comment>
<evidence type="ECO:0000313" key="2">
    <source>
        <dbReference type="Proteomes" id="UP001145742"/>
    </source>
</evidence>
<sequence length="151" mass="16559">MFTEVLKFVSGFQLTVASDVTPSPSAYRLTSKDDEDLEMCLITDYSPDSVTFYSAEKPTSAIVEVATAENTVEPSYLSTYWARRDEMQCGASHEGFGDLEGEDPESGASTVCVTGLSSRFRTELLLDQKAQTGNVQKGPTGFKREGWESWG</sequence>
<organism evidence="1 2">
    <name type="scientific">Willisornis vidua</name>
    <name type="common">Xingu scale-backed antbird</name>
    <dbReference type="NCBI Taxonomy" id="1566151"/>
    <lineage>
        <taxon>Eukaryota</taxon>
        <taxon>Metazoa</taxon>
        <taxon>Chordata</taxon>
        <taxon>Craniata</taxon>
        <taxon>Vertebrata</taxon>
        <taxon>Euteleostomi</taxon>
        <taxon>Archelosauria</taxon>
        <taxon>Archosauria</taxon>
        <taxon>Dinosauria</taxon>
        <taxon>Saurischia</taxon>
        <taxon>Theropoda</taxon>
        <taxon>Coelurosauria</taxon>
        <taxon>Aves</taxon>
        <taxon>Neognathae</taxon>
        <taxon>Neoaves</taxon>
        <taxon>Telluraves</taxon>
        <taxon>Australaves</taxon>
        <taxon>Passeriformes</taxon>
        <taxon>Thamnophilidae</taxon>
        <taxon>Willisornis</taxon>
    </lineage>
</organism>
<proteinExistence type="predicted"/>
<dbReference type="Gene3D" id="2.60.40.10">
    <property type="entry name" value="Immunoglobulins"/>
    <property type="match status" value="1"/>
</dbReference>
<keyword evidence="2" id="KW-1185">Reference proteome</keyword>
<protein>
    <submittedName>
        <fullName evidence="1">Uncharacterized protein</fullName>
    </submittedName>
</protein>